<dbReference type="InterPro" id="IPR043144">
    <property type="entry name" value="Mal/L-sulf/L-lact_DH-like_ah"/>
</dbReference>
<keyword evidence="2" id="KW-0560">Oxidoreductase</keyword>
<dbReference type="AlphaFoldDB" id="A0A2U9ICF6"/>
<dbReference type="KEGG" id="abri:DFR85_02750"/>
<evidence type="ECO:0000256" key="1">
    <source>
        <dbReference type="ARBA" id="ARBA00006056"/>
    </source>
</evidence>
<protein>
    <recommendedName>
        <fullName evidence="5">Ldh family oxidoreductase</fullName>
    </recommendedName>
</protein>
<evidence type="ECO:0000256" key="2">
    <source>
        <dbReference type="ARBA" id="ARBA00023002"/>
    </source>
</evidence>
<dbReference type="EMBL" id="CP029289">
    <property type="protein sequence ID" value="AWR93693.1"/>
    <property type="molecule type" value="Genomic_DNA"/>
</dbReference>
<dbReference type="Gene3D" id="3.30.1370.60">
    <property type="entry name" value="Hypothetical oxidoreductase yiak, domain 2"/>
    <property type="match status" value="1"/>
</dbReference>
<dbReference type="GO" id="GO:0016491">
    <property type="term" value="F:oxidoreductase activity"/>
    <property type="evidence" value="ECO:0007669"/>
    <property type="project" value="UniProtKB-KW"/>
</dbReference>
<dbReference type="Pfam" id="PF02615">
    <property type="entry name" value="Ldh_2"/>
    <property type="match status" value="1"/>
</dbReference>
<dbReference type="Gene3D" id="1.10.1530.10">
    <property type="match status" value="1"/>
</dbReference>
<dbReference type="GeneID" id="36831040"/>
<dbReference type="PANTHER" id="PTHR11091:SF0">
    <property type="entry name" value="MALATE DEHYDROGENASE"/>
    <property type="match status" value="1"/>
</dbReference>
<evidence type="ECO:0000313" key="3">
    <source>
        <dbReference type="EMBL" id="AWR93693.1"/>
    </source>
</evidence>
<comment type="similarity">
    <text evidence="1">Belongs to the LDH2/MDH2 oxidoreductase family.</text>
</comment>
<reference evidence="3 4" key="1">
    <citation type="submission" date="2018-05" db="EMBL/GenBank/DDBJ databases">
        <title>Complete Genome Sequences of Extremely Thermoacidophilic, Metal-Mobilizing Type-Strain Members of the Archaeal Family Sulfolobaceae: Acidianus brierleyi DSM-1651T, Acidianus sulfidivorans DSM-18786T, Metallosphaera hakonensis DSM-7519T, and Metallosphaera prunae DSM-10039T.</title>
        <authorList>
            <person name="Counts J.A."/>
            <person name="Kelly R.M."/>
        </authorList>
    </citation>
    <scope>NUCLEOTIDE SEQUENCE [LARGE SCALE GENOMIC DNA]</scope>
    <source>
        <strain evidence="3 4">DSM 1651</strain>
    </source>
</reference>
<dbReference type="InterPro" id="IPR003767">
    <property type="entry name" value="Malate/L-lactate_DH-like"/>
</dbReference>
<evidence type="ECO:0008006" key="5">
    <source>
        <dbReference type="Google" id="ProtNLM"/>
    </source>
</evidence>
<organism evidence="3 4">
    <name type="scientific">Acidianus brierleyi</name>
    <dbReference type="NCBI Taxonomy" id="41673"/>
    <lineage>
        <taxon>Archaea</taxon>
        <taxon>Thermoproteota</taxon>
        <taxon>Thermoprotei</taxon>
        <taxon>Sulfolobales</taxon>
        <taxon>Sulfolobaceae</taxon>
        <taxon>Acidianus</taxon>
    </lineage>
</organism>
<sequence>MIVNKEDLYSLVFSIFQKITFDEYAKILAEELVNANLAGHEDHGVQLVPYYVKLAKGEKVNLGGTIIPPINPKARIDIQRNDFLIKIDGKMTFGQVILRKASEEKVENFKIFLGRNVSHIGRLSSFTENFAKKGFITLLVARTPPLISLEGMKGRILGNNPISISFPGDPPITIDMALSKTSFGKVVSSLYRGEKIEEGMILNAEGKGTSKPEDLINGGSLLPIGGYKGFNLALAIEILTSLFSEDVDINPFFGIVIREDLIGNEKKIEKIKERIPTTPFYHFPGSRKVEKENIDLPDSLWDQLIKINDSIS</sequence>
<dbReference type="Proteomes" id="UP000248044">
    <property type="component" value="Chromosome"/>
</dbReference>
<dbReference type="SUPFAM" id="SSF89733">
    <property type="entry name" value="L-sulfolactate dehydrogenase-like"/>
    <property type="match status" value="1"/>
</dbReference>
<dbReference type="RefSeq" id="WP_110269577.1">
    <property type="nucleotide sequence ID" value="NZ_CP029289.2"/>
</dbReference>
<dbReference type="OrthoDB" id="40552at2157"/>
<evidence type="ECO:0000313" key="4">
    <source>
        <dbReference type="Proteomes" id="UP000248044"/>
    </source>
</evidence>
<keyword evidence="4" id="KW-1185">Reference proteome</keyword>
<gene>
    <name evidence="3" type="ORF">DFR85_02750</name>
</gene>
<name>A0A2U9ICF6_9CREN</name>
<dbReference type="PANTHER" id="PTHR11091">
    <property type="entry name" value="OXIDOREDUCTASE-RELATED"/>
    <property type="match status" value="1"/>
</dbReference>
<dbReference type="InterPro" id="IPR036111">
    <property type="entry name" value="Mal/L-sulfo/L-lacto_DH-like_sf"/>
</dbReference>
<dbReference type="InterPro" id="IPR043143">
    <property type="entry name" value="Mal/L-sulf/L-lact_DH-like_NADP"/>
</dbReference>
<accession>A0A2U9ICF6</accession>
<proteinExistence type="inferred from homology"/>